<dbReference type="EMBL" id="BAAAMJ010000124">
    <property type="protein sequence ID" value="GAA1936989.1"/>
    <property type="molecule type" value="Genomic_DNA"/>
</dbReference>
<protein>
    <submittedName>
        <fullName evidence="1">Uncharacterized protein</fullName>
    </submittedName>
</protein>
<name>A0ABN2PWQ5_9ACTN</name>
<organism evidence="1 2">
    <name type="scientific">Streptomyces sodiiphilus</name>
    <dbReference type="NCBI Taxonomy" id="226217"/>
    <lineage>
        <taxon>Bacteria</taxon>
        <taxon>Bacillati</taxon>
        <taxon>Actinomycetota</taxon>
        <taxon>Actinomycetes</taxon>
        <taxon>Kitasatosporales</taxon>
        <taxon>Streptomycetaceae</taxon>
        <taxon>Streptomyces</taxon>
    </lineage>
</organism>
<reference evidence="1 2" key="1">
    <citation type="journal article" date="2019" name="Int. J. Syst. Evol. Microbiol.">
        <title>The Global Catalogue of Microorganisms (GCM) 10K type strain sequencing project: providing services to taxonomists for standard genome sequencing and annotation.</title>
        <authorList>
            <consortium name="The Broad Institute Genomics Platform"/>
            <consortium name="The Broad Institute Genome Sequencing Center for Infectious Disease"/>
            <person name="Wu L."/>
            <person name="Ma J."/>
        </authorList>
    </citation>
    <scope>NUCLEOTIDE SEQUENCE [LARGE SCALE GENOMIC DNA]</scope>
    <source>
        <strain evidence="1 2">JCM 13581</strain>
    </source>
</reference>
<dbReference type="Gene3D" id="1.20.1590.10">
    <property type="entry name" value="YP_001051499.1 domain like"/>
    <property type="match status" value="1"/>
</dbReference>
<comment type="caution">
    <text evidence="1">The sequence shown here is derived from an EMBL/GenBank/DDBJ whole genome shotgun (WGS) entry which is preliminary data.</text>
</comment>
<gene>
    <name evidence="1" type="ORF">GCM10009716_49160</name>
</gene>
<dbReference type="RefSeq" id="WP_344267066.1">
    <property type="nucleotide sequence ID" value="NZ_BAAAMJ010000124.1"/>
</dbReference>
<keyword evidence="2" id="KW-1185">Reference proteome</keyword>
<sequence>MVVDEAVAAAIRGQSYVQVSAFVASCAERMVQIFTGLCGGDPTRSSDVDFAVHAAGDLWESGIPSASFRSHVETLEGFQELKPSDEDIVEVSEIYAFYAVLALRYASLYRSSSDSEDALKCAHACLSAMGQLDQNLPGAKFFAQEAESQLHALSAPPLENLNSGNLSQLRERDRAVGRERLAAIQSRLAS</sequence>
<proteinExistence type="predicted"/>
<dbReference type="Proteomes" id="UP001501303">
    <property type="component" value="Unassembled WGS sequence"/>
</dbReference>
<evidence type="ECO:0000313" key="2">
    <source>
        <dbReference type="Proteomes" id="UP001501303"/>
    </source>
</evidence>
<dbReference type="InterPro" id="IPR023381">
    <property type="entry name" value="YP001051499.1-like_dom_sf"/>
</dbReference>
<accession>A0ABN2PWQ5</accession>
<evidence type="ECO:0000313" key="1">
    <source>
        <dbReference type="EMBL" id="GAA1936989.1"/>
    </source>
</evidence>